<feature type="chain" id="PRO_5011767517" evidence="1">
    <location>
        <begin position="32"/>
        <end position="178"/>
    </location>
</feature>
<accession>A0A1I2ZBV7</accession>
<dbReference type="EMBL" id="FOPP01000009">
    <property type="protein sequence ID" value="SFH35180.1"/>
    <property type="molecule type" value="Genomic_DNA"/>
</dbReference>
<gene>
    <name evidence="2" type="ORF">SAMN04489864_109135</name>
</gene>
<dbReference type="AlphaFoldDB" id="A0A1I2ZBV7"/>
<feature type="signal peptide" evidence="1">
    <location>
        <begin position="1"/>
        <end position="31"/>
    </location>
</feature>
<reference evidence="2 3" key="1">
    <citation type="submission" date="2016-10" db="EMBL/GenBank/DDBJ databases">
        <authorList>
            <person name="de Groot N.N."/>
        </authorList>
    </citation>
    <scope>NUCLEOTIDE SEQUENCE [LARGE SCALE GENOMIC DNA]</scope>
    <source>
        <strain evidence="2 3">DSM 18684</strain>
    </source>
</reference>
<keyword evidence="3" id="KW-1185">Reference proteome</keyword>
<organism evidence="2 3">
    <name type="scientific">Pedobacter insulae</name>
    <dbReference type="NCBI Taxonomy" id="414048"/>
    <lineage>
        <taxon>Bacteria</taxon>
        <taxon>Pseudomonadati</taxon>
        <taxon>Bacteroidota</taxon>
        <taxon>Sphingobacteriia</taxon>
        <taxon>Sphingobacteriales</taxon>
        <taxon>Sphingobacteriaceae</taxon>
        <taxon>Pedobacter</taxon>
    </lineage>
</organism>
<proteinExistence type="predicted"/>
<name>A0A1I2ZBV7_9SPHI</name>
<dbReference type="STRING" id="414048.SAMN04489864_109135"/>
<evidence type="ECO:0000313" key="3">
    <source>
        <dbReference type="Proteomes" id="UP000199666"/>
    </source>
</evidence>
<protein>
    <submittedName>
        <fullName evidence="2">Uncharacterized protein</fullName>
    </submittedName>
</protein>
<dbReference type="Proteomes" id="UP000199666">
    <property type="component" value="Unassembled WGS sequence"/>
</dbReference>
<evidence type="ECO:0000256" key="1">
    <source>
        <dbReference type="SAM" id="SignalP"/>
    </source>
</evidence>
<sequence>MGNNSTLRSMNKIRILFLLILLSGIANFALAQDSNMYKTLVKTINVNSSFFHSGDFYEKAVFFTINMSVNEKGMIDSVIFSNEKNKDLTSLLDITKISLELKKNKTDFIRHKNEVLVLLVMVSRGENYFLNFKNGEEILNNWIEISSTANKIKIPKRKQIFLSPMLINSQGAKYPDKF</sequence>
<keyword evidence="1" id="KW-0732">Signal</keyword>
<evidence type="ECO:0000313" key="2">
    <source>
        <dbReference type="EMBL" id="SFH35180.1"/>
    </source>
</evidence>